<accession>A0AA88DI59</accession>
<dbReference type="Proteomes" id="UP001187192">
    <property type="component" value="Unassembled WGS sequence"/>
</dbReference>
<sequence>MLVQKIRCCVGIKIPRDAESHHEVISHDCASAASSKGSRLMRCGDPPLKRWISSLWPTRILTLHPCIAIATSSLL</sequence>
<evidence type="ECO:0000313" key="2">
    <source>
        <dbReference type="Proteomes" id="UP001187192"/>
    </source>
</evidence>
<reference evidence="1" key="1">
    <citation type="submission" date="2023-07" db="EMBL/GenBank/DDBJ databases">
        <title>draft genome sequence of fig (Ficus carica).</title>
        <authorList>
            <person name="Takahashi T."/>
            <person name="Nishimura K."/>
        </authorList>
    </citation>
    <scope>NUCLEOTIDE SEQUENCE</scope>
</reference>
<dbReference type="EMBL" id="BTGU01000017">
    <property type="protein sequence ID" value="GMN43704.1"/>
    <property type="molecule type" value="Genomic_DNA"/>
</dbReference>
<evidence type="ECO:0000313" key="1">
    <source>
        <dbReference type="EMBL" id="GMN43704.1"/>
    </source>
</evidence>
<gene>
    <name evidence="1" type="ORF">TIFTF001_012911</name>
</gene>
<organism evidence="1 2">
    <name type="scientific">Ficus carica</name>
    <name type="common">Common fig</name>
    <dbReference type="NCBI Taxonomy" id="3494"/>
    <lineage>
        <taxon>Eukaryota</taxon>
        <taxon>Viridiplantae</taxon>
        <taxon>Streptophyta</taxon>
        <taxon>Embryophyta</taxon>
        <taxon>Tracheophyta</taxon>
        <taxon>Spermatophyta</taxon>
        <taxon>Magnoliopsida</taxon>
        <taxon>eudicotyledons</taxon>
        <taxon>Gunneridae</taxon>
        <taxon>Pentapetalae</taxon>
        <taxon>rosids</taxon>
        <taxon>fabids</taxon>
        <taxon>Rosales</taxon>
        <taxon>Moraceae</taxon>
        <taxon>Ficeae</taxon>
        <taxon>Ficus</taxon>
    </lineage>
</organism>
<proteinExistence type="predicted"/>
<name>A0AA88DI59_FICCA</name>
<keyword evidence="2" id="KW-1185">Reference proteome</keyword>
<dbReference type="AlphaFoldDB" id="A0AA88DI59"/>
<comment type="caution">
    <text evidence="1">The sequence shown here is derived from an EMBL/GenBank/DDBJ whole genome shotgun (WGS) entry which is preliminary data.</text>
</comment>
<protein>
    <submittedName>
        <fullName evidence="1">Uncharacterized protein</fullName>
    </submittedName>
</protein>